<dbReference type="Proteomes" id="UP000054018">
    <property type="component" value="Unassembled WGS sequence"/>
</dbReference>
<evidence type="ECO:0000313" key="2">
    <source>
        <dbReference type="Proteomes" id="UP000054018"/>
    </source>
</evidence>
<evidence type="ECO:0000313" key="1">
    <source>
        <dbReference type="EMBL" id="KIK26215.1"/>
    </source>
</evidence>
<reference evidence="2" key="2">
    <citation type="submission" date="2015-01" db="EMBL/GenBank/DDBJ databases">
        <title>Evolutionary Origins and Diversification of the Mycorrhizal Mutualists.</title>
        <authorList>
            <consortium name="DOE Joint Genome Institute"/>
            <consortium name="Mycorrhizal Genomics Consortium"/>
            <person name="Kohler A."/>
            <person name="Kuo A."/>
            <person name="Nagy L.G."/>
            <person name="Floudas D."/>
            <person name="Copeland A."/>
            <person name="Barry K.W."/>
            <person name="Cichocki N."/>
            <person name="Veneault-Fourrey C."/>
            <person name="LaButti K."/>
            <person name="Lindquist E.A."/>
            <person name="Lipzen A."/>
            <person name="Lundell T."/>
            <person name="Morin E."/>
            <person name="Murat C."/>
            <person name="Riley R."/>
            <person name="Ohm R."/>
            <person name="Sun H."/>
            <person name="Tunlid A."/>
            <person name="Henrissat B."/>
            <person name="Grigoriev I.V."/>
            <person name="Hibbett D.S."/>
            <person name="Martin F."/>
        </authorList>
    </citation>
    <scope>NUCLEOTIDE SEQUENCE [LARGE SCALE GENOMIC DNA]</scope>
    <source>
        <strain evidence="2">441</strain>
    </source>
</reference>
<keyword evidence="2" id="KW-1185">Reference proteome</keyword>
<gene>
    <name evidence="1" type="ORF">PISMIDRAFT_676378</name>
</gene>
<dbReference type="EMBL" id="KN833703">
    <property type="protein sequence ID" value="KIK26215.1"/>
    <property type="molecule type" value="Genomic_DNA"/>
</dbReference>
<dbReference type="HOGENOM" id="CLU_2794880_0_0_1"/>
<proteinExistence type="predicted"/>
<accession>A0A0C9YMI2</accession>
<sequence length="68" mass="7855">MDGKTGTDVLLWNGVPGLSNDTEVSLFQKMSRWNNLNYDCGLRSGMLDGSNFRAVLLQRKYWHSFRAW</sequence>
<dbReference type="AlphaFoldDB" id="A0A0C9YMI2"/>
<organism evidence="1 2">
    <name type="scientific">Pisolithus microcarpus 441</name>
    <dbReference type="NCBI Taxonomy" id="765257"/>
    <lineage>
        <taxon>Eukaryota</taxon>
        <taxon>Fungi</taxon>
        <taxon>Dikarya</taxon>
        <taxon>Basidiomycota</taxon>
        <taxon>Agaricomycotina</taxon>
        <taxon>Agaricomycetes</taxon>
        <taxon>Agaricomycetidae</taxon>
        <taxon>Boletales</taxon>
        <taxon>Sclerodermatineae</taxon>
        <taxon>Pisolithaceae</taxon>
        <taxon>Pisolithus</taxon>
    </lineage>
</organism>
<name>A0A0C9YMI2_9AGAM</name>
<reference evidence="1 2" key="1">
    <citation type="submission" date="2014-04" db="EMBL/GenBank/DDBJ databases">
        <authorList>
            <consortium name="DOE Joint Genome Institute"/>
            <person name="Kuo A."/>
            <person name="Kohler A."/>
            <person name="Costa M.D."/>
            <person name="Nagy L.G."/>
            <person name="Floudas D."/>
            <person name="Copeland A."/>
            <person name="Barry K.W."/>
            <person name="Cichocki N."/>
            <person name="Veneault-Fourrey C."/>
            <person name="LaButti K."/>
            <person name="Lindquist E.A."/>
            <person name="Lipzen A."/>
            <person name="Lundell T."/>
            <person name="Morin E."/>
            <person name="Murat C."/>
            <person name="Sun H."/>
            <person name="Tunlid A."/>
            <person name="Henrissat B."/>
            <person name="Grigoriev I.V."/>
            <person name="Hibbett D.S."/>
            <person name="Martin F."/>
            <person name="Nordberg H.P."/>
            <person name="Cantor M.N."/>
            <person name="Hua S.X."/>
        </authorList>
    </citation>
    <scope>NUCLEOTIDE SEQUENCE [LARGE SCALE GENOMIC DNA]</scope>
    <source>
        <strain evidence="1 2">441</strain>
    </source>
</reference>
<protein>
    <submittedName>
        <fullName evidence="1">Uncharacterized protein</fullName>
    </submittedName>
</protein>